<dbReference type="RefSeq" id="WP_381842278.1">
    <property type="nucleotide sequence ID" value="NZ_JBHYTS010000039.1"/>
</dbReference>
<evidence type="ECO:0000256" key="1">
    <source>
        <dbReference type="SAM" id="MobiDB-lite"/>
    </source>
</evidence>
<organism evidence="2 3">
    <name type="scientific">Streptomyces anandii</name>
    <dbReference type="NCBI Taxonomy" id="285454"/>
    <lineage>
        <taxon>Bacteria</taxon>
        <taxon>Bacillati</taxon>
        <taxon>Actinomycetota</taxon>
        <taxon>Actinomycetes</taxon>
        <taxon>Kitasatosporales</taxon>
        <taxon>Streptomycetaceae</taxon>
        <taxon>Streptomyces</taxon>
    </lineage>
</organism>
<reference evidence="2 3" key="1">
    <citation type="submission" date="2024-09" db="EMBL/GenBank/DDBJ databases">
        <title>The Natural Products Discovery Center: Release of the First 8490 Sequenced Strains for Exploring Actinobacteria Biosynthetic Diversity.</title>
        <authorList>
            <person name="Kalkreuter E."/>
            <person name="Kautsar S.A."/>
            <person name="Yang D."/>
            <person name="Bader C.D."/>
            <person name="Teijaro C.N."/>
            <person name="Fluegel L."/>
            <person name="Davis C.M."/>
            <person name="Simpson J.R."/>
            <person name="Lauterbach L."/>
            <person name="Steele A.D."/>
            <person name="Gui C."/>
            <person name="Meng S."/>
            <person name="Li G."/>
            <person name="Viehrig K."/>
            <person name="Ye F."/>
            <person name="Su P."/>
            <person name="Kiefer A.F."/>
            <person name="Nichols A."/>
            <person name="Cepeda A.J."/>
            <person name="Yan W."/>
            <person name="Fan B."/>
            <person name="Jiang Y."/>
            <person name="Adhikari A."/>
            <person name="Zheng C.-J."/>
            <person name="Schuster L."/>
            <person name="Cowan T.M."/>
            <person name="Smanski M.J."/>
            <person name="Chevrette M.G."/>
            <person name="De Carvalho L.P.S."/>
            <person name="Shen B."/>
        </authorList>
    </citation>
    <scope>NUCLEOTIDE SEQUENCE [LARGE SCALE GENOMIC DNA]</scope>
    <source>
        <strain evidence="2 3">NPDC059500</strain>
    </source>
</reference>
<keyword evidence="3" id="KW-1185">Reference proteome</keyword>
<sequence>MIIRDLGQNGTASSHPMSDVVDRAERRFTAELARGDVVDLREQRRGHHQEPRSHDGFV</sequence>
<evidence type="ECO:0000313" key="3">
    <source>
        <dbReference type="Proteomes" id="UP001599756"/>
    </source>
</evidence>
<name>A0ABW6HAK7_9ACTN</name>
<protein>
    <submittedName>
        <fullName evidence="2">Uncharacterized protein</fullName>
    </submittedName>
</protein>
<feature type="region of interest" description="Disordered" evidence="1">
    <location>
        <begin position="38"/>
        <end position="58"/>
    </location>
</feature>
<comment type="caution">
    <text evidence="2">The sequence shown here is derived from an EMBL/GenBank/DDBJ whole genome shotgun (WGS) entry which is preliminary data.</text>
</comment>
<gene>
    <name evidence="2" type="ORF">ACFW88_23390</name>
</gene>
<feature type="region of interest" description="Disordered" evidence="1">
    <location>
        <begin position="1"/>
        <end position="23"/>
    </location>
</feature>
<accession>A0ABW6HAK7</accession>
<dbReference type="EMBL" id="JBHYTS010000039">
    <property type="protein sequence ID" value="MFE1753446.1"/>
    <property type="molecule type" value="Genomic_DNA"/>
</dbReference>
<proteinExistence type="predicted"/>
<dbReference type="Proteomes" id="UP001599756">
    <property type="component" value="Unassembled WGS sequence"/>
</dbReference>
<evidence type="ECO:0000313" key="2">
    <source>
        <dbReference type="EMBL" id="MFE1753446.1"/>
    </source>
</evidence>